<reference evidence="4" key="1">
    <citation type="journal article" date="2021" name="Proc. Natl. Acad. Sci. U.S.A.">
        <title>A Catalog of Tens of Thousands of Viruses from Human Metagenomes Reveals Hidden Associations with Chronic Diseases.</title>
        <authorList>
            <person name="Tisza M.J."/>
            <person name="Buck C.B."/>
        </authorList>
    </citation>
    <scope>NUCLEOTIDE SEQUENCE</scope>
    <source>
        <strain evidence="4">Ctt5z12</strain>
    </source>
</reference>
<sequence>MSYRNGIFIDAFGGSGLLSHNIKQIYPNARVIYNDYDGYCERLARIEETSEILCVISPHYEKYKKAEPIDADDKSAITQILDNFKNKGFYIDWLTFSSILFYGGSYAHNEAEFKKEKRFFSRVNGPVPQYNAKGYLEGVEIVRKDAMELIKEFDGQDVVLVLDPPYLQTDKTGYKCFWGLRDFLKLIRLVREPFIFFSSENSDILPYIDDRIECGDEVFKDYKIKQASLSNGAKSKPDYMIYKSKGGALF</sequence>
<dbReference type="GO" id="GO:0032259">
    <property type="term" value="P:methylation"/>
    <property type="evidence" value="ECO:0007669"/>
    <property type="project" value="UniProtKB-KW"/>
</dbReference>
<dbReference type="GO" id="GO:0009307">
    <property type="term" value="P:DNA restriction-modification system"/>
    <property type="evidence" value="ECO:0007669"/>
    <property type="project" value="InterPro"/>
</dbReference>
<dbReference type="Gene3D" id="3.40.50.150">
    <property type="entry name" value="Vaccinia Virus protein VP39"/>
    <property type="match status" value="1"/>
</dbReference>
<keyword evidence="2" id="KW-0808">Transferase</keyword>
<keyword evidence="3" id="KW-0949">S-adenosyl-L-methionine</keyword>
<keyword evidence="1 4" id="KW-0489">Methyltransferase</keyword>
<proteinExistence type="predicted"/>
<evidence type="ECO:0000256" key="1">
    <source>
        <dbReference type="ARBA" id="ARBA00022603"/>
    </source>
</evidence>
<dbReference type="EMBL" id="BK014676">
    <property type="protein sequence ID" value="DAD67387.1"/>
    <property type="molecule type" value="Genomic_DNA"/>
</dbReference>
<name>A0A8S5LBZ9_9CAUD</name>
<dbReference type="Pfam" id="PF02086">
    <property type="entry name" value="MethyltransfD12"/>
    <property type="match status" value="1"/>
</dbReference>
<evidence type="ECO:0000256" key="3">
    <source>
        <dbReference type="ARBA" id="ARBA00022691"/>
    </source>
</evidence>
<dbReference type="GO" id="GO:0009007">
    <property type="term" value="F:site-specific DNA-methyltransferase (adenine-specific) activity"/>
    <property type="evidence" value="ECO:0007669"/>
    <property type="project" value="UniProtKB-EC"/>
</dbReference>
<dbReference type="InterPro" id="IPR029063">
    <property type="entry name" value="SAM-dependent_MTases_sf"/>
</dbReference>
<dbReference type="InterPro" id="IPR012327">
    <property type="entry name" value="MeTrfase_D12"/>
</dbReference>
<protein>
    <submittedName>
        <fullName evidence="4">DNA adenine methylase</fullName>
    </submittedName>
</protein>
<organism evidence="4">
    <name type="scientific">Siphoviridae sp. ctt5z12</name>
    <dbReference type="NCBI Taxonomy" id="2823604"/>
    <lineage>
        <taxon>Viruses</taxon>
        <taxon>Duplodnaviria</taxon>
        <taxon>Heunggongvirae</taxon>
        <taxon>Uroviricota</taxon>
        <taxon>Caudoviricetes</taxon>
    </lineage>
</organism>
<evidence type="ECO:0000313" key="4">
    <source>
        <dbReference type="EMBL" id="DAD67387.1"/>
    </source>
</evidence>
<dbReference type="SUPFAM" id="SSF53335">
    <property type="entry name" value="S-adenosyl-L-methionine-dependent methyltransferases"/>
    <property type="match status" value="1"/>
</dbReference>
<accession>A0A8S5LBZ9</accession>
<evidence type="ECO:0000256" key="2">
    <source>
        <dbReference type="ARBA" id="ARBA00022679"/>
    </source>
</evidence>